<feature type="compositionally biased region" description="Basic and acidic residues" evidence="1">
    <location>
        <begin position="68"/>
        <end position="121"/>
    </location>
</feature>
<evidence type="ECO:0000313" key="2">
    <source>
        <dbReference type="Proteomes" id="UP000504608"/>
    </source>
</evidence>
<evidence type="ECO:0000313" key="3">
    <source>
        <dbReference type="RefSeq" id="XP_022979013.1"/>
    </source>
</evidence>
<proteinExistence type="predicted"/>
<reference evidence="3" key="1">
    <citation type="submission" date="2025-08" db="UniProtKB">
        <authorList>
            <consortium name="RefSeq"/>
        </authorList>
    </citation>
    <scope>IDENTIFICATION</scope>
    <source>
        <tissue evidence="3">Young leaves</tissue>
    </source>
</reference>
<gene>
    <name evidence="3" type="primary">LOC111478786</name>
</gene>
<accession>A0A6J1IUX1</accession>
<protein>
    <submittedName>
        <fullName evidence="3">Early nodulin-75-like</fullName>
    </submittedName>
</protein>
<dbReference type="Proteomes" id="UP000504608">
    <property type="component" value="Unplaced"/>
</dbReference>
<sequence length="181" mass="19468">MGACATKPKVLKADSGEAPAPAPAPELSPEKTVAETKLENGSSGAQGTEIVDEDKVGSKPRCLSHLFSDQEKTAAADPSEKEEIPLETEKKMNPPPEEKPSETIPPETEKKINPPTEEKPFETNPPEPEPPVSDSVTENAEPIESNTKVEVSDENEPPPEKTESPEKPTETEEPVIKVISN</sequence>
<feature type="compositionally biased region" description="Polar residues" evidence="1">
    <location>
        <begin position="134"/>
        <end position="149"/>
    </location>
</feature>
<keyword evidence="2" id="KW-1185">Reference proteome</keyword>
<dbReference type="GeneID" id="111478786"/>
<organism evidence="2 3">
    <name type="scientific">Cucurbita maxima</name>
    <name type="common">Pumpkin</name>
    <name type="synonym">Winter squash</name>
    <dbReference type="NCBI Taxonomy" id="3661"/>
    <lineage>
        <taxon>Eukaryota</taxon>
        <taxon>Viridiplantae</taxon>
        <taxon>Streptophyta</taxon>
        <taxon>Embryophyta</taxon>
        <taxon>Tracheophyta</taxon>
        <taxon>Spermatophyta</taxon>
        <taxon>Magnoliopsida</taxon>
        <taxon>eudicotyledons</taxon>
        <taxon>Gunneridae</taxon>
        <taxon>Pentapetalae</taxon>
        <taxon>rosids</taxon>
        <taxon>fabids</taxon>
        <taxon>Cucurbitales</taxon>
        <taxon>Cucurbitaceae</taxon>
        <taxon>Cucurbiteae</taxon>
        <taxon>Cucurbita</taxon>
    </lineage>
</organism>
<dbReference type="KEGG" id="cmax:111478786"/>
<feature type="region of interest" description="Disordered" evidence="1">
    <location>
        <begin position="1"/>
        <end position="181"/>
    </location>
</feature>
<feature type="compositionally biased region" description="Basic and acidic residues" evidence="1">
    <location>
        <begin position="158"/>
        <end position="170"/>
    </location>
</feature>
<dbReference type="AlphaFoldDB" id="A0A6J1IUX1"/>
<dbReference type="OrthoDB" id="10450857at2759"/>
<dbReference type="RefSeq" id="XP_022979013.1">
    <property type="nucleotide sequence ID" value="XM_023123245.1"/>
</dbReference>
<feature type="compositionally biased region" description="Basic and acidic residues" evidence="1">
    <location>
        <begin position="28"/>
        <end position="38"/>
    </location>
</feature>
<name>A0A6J1IUX1_CUCMA</name>
<evidence type="ECO:0000256" key="1">
    <source>
        <dbReference type="SAM" id="MobiDB-lite"/>
    </source>
</evidence>